<evidence type="ECO:0000256" key="3">
    <source>
        <dbReference type="ARBA" id="ARBA00022801"/>
    </source>
</evidence>
<reference evidence="6" key="1">
    <citation type="submission" date="2016-10" db="EMBL/GenBank/DDBJ databases">
        <authorList>
            <person name="Varghese N."/>
            <person name="Submissions S."/>
        </authorList>
    </citation>
    <scope>NUCLEOTIDE SEQUENCE [LARGE SCALE GENOMIC DNA]</scope>
    <source>
        <strain evidence="6">CGMCC 1.8981</strain>
    </source>
</reference>
<dbReference type="SUPFAM" id="SSF50156">
    <property type="entry name" value="PDZ domain-like"/>
    <property type="match status" value="1"/>
</dbReference>
<keyword evidence="6" id="KW-1185">Reference proteome</keyword>
<evidence type="ECO:0000313" key="5">
    <source>
        <dbReference type="EMBL" id="SEH15789.1"/>
    </source>
</evidence>
<keyword evidence="3" id="KW-0378">Hydrolase</keyword>
<dbReference type="InterPro" id="IPR043504">
    <property type="entry name" value="Peptidase_S1_PA_chymotrypsin"/>
</dbReference>
<dbReference type="Pfam" id="PF13365">
    <property type="entry name" value="Trypsin_2"/>
    <property type="match status" value="1"/>
</dbReference>
<dbReference type="InterPro" id="IPR001940">
    <property type="entry name" value="Peptidase_S1C"/>
</dbReference>
<evidence type="ECO:0000256" key="1">
    <source>
        <dbReference type="ARBA" id="ARBA00010541"/>
    </source>
</evidence>
<sequence>MLPKGTCAELPKGACAGARFIPLPGEERGMSSDQSRLARRQVLKRCGGVSVTLLGVAAGSGTGAAASSISEQHSTAVASSVTQDDGDTENTPADVYDEYIDDVVLVNVFGGLDDEPGVPEGDGPETPAGIGSGFVVDDAVVTNHHVVREAETVELQFRDEQWRTADVVGTDIHSDLAALEVDDLPEETEGITLAEDEPTVGEEVLALGNPLGLDASISQGIVSGVNRSLPSPTGFSIPAAIQTDAPVNPGNSGGPLVDLSGDAVGVVFAGAGQTIGFAISAALANRVVPSLLEDGSYDHPYLGVSVAPVSPIVAEANDLEDARGVMVVGTVSDGPAADVFETAEPGPTVDGVPVPVDGDVIVAIDDTEIPSQERLSSTLALETEPDETITIDVLRDGDEETVELTLEERPSETDF</sequence>
<comment type="similarity">
    <text evidence="1">Belongs to the peptidase S1C family.</text>
</comment>
<evidence type="ECO:0000313" key="6">
    <source>
        <dbReference type="Proteomes" id="UP000199112"/>
    </source>
</evidence>
<dbReference type="Gene3D" id="2.40.10.10">
    <property type="entry name" value="Trypsin-like serine proteases"/>
    <property type="match status" value="2"/>
</dbReference>
<accession>A0A1H6FY92</accession>
<dbReference type="EMBL" id="FNWL01000002">
    <property type="protein sequence ID" value="SEH15789.1"/>
    <property type="molecule type" value="Genomic_DNA"/>
</dbReference>
<organism evidence="5 6">
    <name type="scientific">Natronorubrum sediminis</name>
    <dbReference type="NCBI Taxonomy" id="640943"/>
    <lineage>
        <taxon>Archaea</taxon>
        <taxon>Methanobacteriati</taxon>
        <taxon>Methanobacteriota</taxon>
        <taxon>Stenosarchaea group</taxon>
        <taxon>Halobacteria</taxon>
        <taxon>Halobacteriales</taxon>
        <taxon>Natrialbaceae</taxon>
        <taxon>Natronorubrum</taxon>
    </lineage>
</organism>
<gene>
    <name evidence="5" type="ORF">SAMN04487967_2242</name>
</gene>
<dbReference type="GO" id="GO:0006508">
    <property type="term" value="P:proteolysis"/>
    <property type="evidence" value="ECO:0007669"/>
    <property type="project" value="UniProtKB-KW"/>
</dbReference>
<dbReference type="Pfam" id="PF13180">
    <property type="entry name" value="PDZ_2"/>
    <property type="match status" value="1"/>
</dbReference>
<dbReference type="AlphaFoldDB" id="A0A1H6FY92"/>
<evidence type="ECO:0000259" key="4">
    <source>
        <dbReference type="Pfam" id="PF13180"/>
    </source>
</evidence>
<evidence type="ECO:0000256" key="2">
    <source>
        <dbReference type="ARBA" id="ARBA00022670"/>
    </source>
</evidence>
<dbReference type="GO" id="GO:0004252">
    <property type="term" value="F:serine-type endopeptidase activity"/>
    <property type="evidence" value="ECO:0007669"/>
    <property type="project" value="InterPro"/>
</dbReference>
<dbReference type="SUPFAM" id="SSF50494">
    <property type="entry name" value="Trypsin-like serine proteases"/>
    <property type="match status" value="1"/>
</dbReference>
<dbReference type="PANTHER" id="PTHR43343">
    <property type="entry name" value="PEPTIDASE S12"/>
    <property type="match status" value="1"/>
</dbReference>
<keyword evidence="2 5" id="KW-0645">Protease</keyword>
<dbReference type="PANTHER" id="PTHR43343:SF3">
    <property type="entry name" value="PROTEASE DO-LIKE 8, CHLOROPLASTIC"/>
    <property type="match status" value="1"/>
</dbReference>
<dbReference type="InterPro" id="IPR009003">
    <property type="entry name" value="Peptidase_S1_PA"/>
</dbReference>
<name>A0A1H6FY92_9EURY</name>
<protein>
    <submittedName>
        <fullName evidence="5">Serine protease, S1-C subfamily, contains C-terminal PDZ domain</fullName>
    </submittedName>
</protein>
<dbReference type="Gene3D" id="2.30.42.10">
    <property type="match status" value="1"/>
</dbReference>
<proteinExistence type="inferred from homology"/>
<dbReference type="Proteomes" id="UP000199112">
    <property type="component" value="Unassembled WGS sequence"/>
</dbReference>
<dbReference type="InterPro" id="IPR051201">
    <property type="entry name" value="Chloro_Bact_Ser_Proteases"/>
</dbReference>
<dbReference type="PRINTS" id="PR00834">
    <property type="entry name" value="PROTEASES2C"/>
</dbReference>
<feature type="domain" description="PDZ" evidence="4">
    <location>
        <begin position="300"/>
        <end position="406"/>
    </location>
</feature>
<dbReference type="InterPro" id="IPR036034">
    <property type="entry name" value="PDZ_sf"/>
</dbReference>
<dbReference type="InterPro" id="IPR001478">
    <property type="entry name" value="PDZ"/>
</dbReference>